<evidence type="ECO:0000256" key="2">
    <source>
        <dbReference type="ARBA" id="ARBA00004218"/>
    </source>
</evidence>
<keyword evidence="14" id="KW-0968">Cytoplasmic vesicle</keyword>
<dbReference type="SMART" id="SM00072">
    <property type="entry name" value="GuKc"/>
    <property type="match status" value="1"/>
</dbReference>
<dbReference type="Pfam" id="PF14580">
    <property type="entry name" value="LRR_9"/>
    <property type="match status" value="1"/>
</dbReference>
<evidence type="ECO:0000256" key="8">
    <source>
        <dbReference type="ARBA" id="ARBA00022777"/>
    </source>
</evidence>
<keyword evidence="7" id="KW-0547">Nucleotide-binding</keyword>
<feature type="compositionally biased region" description="Polar residues" evidence="18">
    <location>
        <begin position="724"/>
        <end position="738"/>
    </location>
</feature>
<evidence type="ECO:0000256" key="10">
    <source>
        <dbReference type="ARBA" id="ARBA00022840"/>
    </source>
</evidence>
<feature type="compositionally biased region" description="Basic and acidic residues" evidence="18">
    <location>
        <begin position="739"/>
        <end position="750"/>
    </location>
</feature>
<keyword evidence="8" id="KW-0418">Kinase</keyword>
<feature type="region of interest" description="Disordered" evidence="18">
    <location>
        <begin position="611"/>
        <end position="632"/>
    </location>
</feature>
<evidence type="ECO:0000256" key="12">
    <source>
        <dbReference type="ARBA" id="ARBA00023212"/>
    </source>
</evidence>
<evidence type="ECO:0000256" key="17">
    <source>
        <dbReference type="ARBA" id="ARBA00071205"/>
    </source>
</evidence>
<dbReference type="InterPro" id="IPR025875">
    <property type="entry name" value="Leu-rich_rpt_4"/>
</dbReference>
<evidence type="ECO:0000313" key="20">
    <source>
        <dbReference type="Ensembl" id="ENSSVLP00005027039.1"/>
    </source>
</evidence>
<dbReference type="FunFam" id="3.40.50.300:FF:000828">
    <property type="entry name" value="leucine-rich repeat and guanylate kinase domain-containing protein-like"/>
    <property type="match status" value="1"/>
</dbReference>
<comment type="subunit">
    <text evidence="16">Interacts (via guanylate kinase-like domain) with RIMBP3 (via coiled-coil region). Interacts (via guanylate kinase-like domain) with HOOK2. Interacts (via LRRCT domain) with KLC3. Interacts with HOOK1 and HOOK3.</text>
</comment>
<accession>A0A8D2DPS9</accession>
<evidence type="ECO:0000256" key="18">
    <source>
        <dbReference type="SAM" id="MobiDB-lite"/>
    </source>
</evidence>
<keyword evidence="11" id="KW-0744">Spermatogenesis</keyword>
<dbReference type="Gene3D" id="3.40.50.300">
    <property type="entry name" value="P-loop containing nucleotide triphosphate hydrolases"/>
    <property type="match status" value="1"/>
</dbReference>
<dbReference type="Pfam" id="PF12799">
    <property type="entry name" value="LRR_4"/>
    <property type="match status" value="1"/>
</dbReference>
<feature type="compositionally biased region" description="Basic and acidic residues" evidence="18">
    <location>
        <begin position="823"/>
        <end position="851"/>
    </location>
</feature>
<keyword evidence="5" id="KW-0808">Transferase</keyword>
<feature type="region of interest" description="Disordered" evidence="18">
    <location>
        <begin position="72"/>
        <end position="99"/>
    </location>
</feature>
<evidence type="ECO:0000256" key="5">
    <source>
        <dbReference type="ARBA" id="ARBA00022679"/>
    </source>
</evidence>
<keyword evidence="4" id="KW-0433">Leucine-rich repeat</keyword>
<name>A0A8D2DPS9_SCIVU</name>
<keyword evidence="6" id="KW-0677">Repeat</keyword>
<evidence type="ECO:0000256" key="4">
    <source>
        <dbReference type="ARBA" id="ARBA00022614"/>
    </source>
</evidence>
<feature type="compositionally biased region" description="Polar residues" evidence="18">
    <location>
        <begin position="667"/>
        <end position="676"/>
    </location>
</feature>
<reference evidence="20" key="2">
    <citation type="submission" date="2025-09" db="UniProtKB">
        <authorList>
            <consortium name="Ensembl"/>
        </authorList>
    </citation>
    <scope>IDENTIFICATION</scope>
</reference>
<dbReference type="InterPro" id="IPR008144">
    <property type="entry name" value="Guanylate_kin-like_dom"/>
</dbReference>
<dbReference type="SMART" id="SM00365">
    <property type="entry name" value="LRR_SD22"/>
    <property type="match status" value="6"/>
</dbReference>
<dbReference type="GO" id="GO:0007283">
    <property type="term" value="P:spermatogenesis"/>
    <property type="evidence" value="ECO:0007669"/>
    <property type="project" value="UniProtKB-KW"/>
</dbReference>
<reference evidence="20" key="1">
    <citation type="submission" date="2025-08" db="UniProtKB">
        <authorList>
            <consortium name="Ensembl"/>
        </authorList>
    </citation>
    <scope>IDENTIFICATION</scope>
</reference>
<keyword evidence="21" id="KW-1185">Reference proteome</keyword>
<sequence>MAASEKGPEGPRVPALQRALSSLRTGAQSVLLHSEKERHACWPSFPMGPKPKGTFSKDSSYLLQQLIHRYQESEAEREEDQGESEAEVESEESSESEMLNLEDEFDGVLREEAVAKALHELGRSGPGTEQVYLNLTLSGCDLIDVSILCGYVHLQKLDLSVNKIEDLSCVSCMPYLLELNASQNKLTSFFNFKPPKNLKTVDFSNNQISEMCDLSAYHALTKLILDNNEIEEIRGLEMCSSLTHLSLSNNKITTINGLNSLPIKILCLSNNYIENITGLEDLKALQNLDLSHNQITSLQGLENHDLLEVINLEDNKIAELNEIEYIENLPILRILNLLRNPIQEKPEYWLFVIFMLLRLTELDQKKIKVEEKVSAVNKYDPPPEVVAAQDHLTHVVNSVLQPQRIFDSTLPSLDAPYPMLILAGPQACGKRELAHRLCRQFSTYFRYGACHTTRPPYFGEGDRVDYHFISQEVFDEMLNMGKFILTFNYGNHNYGLNRDTIEGIARDGLASCIHMEIEGVRSLKYSYFEPRYILVVPMNKEKYEGHLRRKGLFSRAEIEFAVSRVDLYIKINQKFPGYFDAVINADDLDVAYQKLSQLIREYLGLTEEPATSLAPTAGAPSSRKTVSGVPAHLVPSPRRLARLQADGQIPEHLSGLQIHGKVPDDQNPVSSQNQELTPEGETRKKELSPHSLLHPEPPQQLDSSTAGAPQQAQDKSPNPVEGDVQQSDLSPKITTTKSDVPEVKADEVEPPHATASQALPQHPGPSPPLGPQPEQDEESGEARVAPSSPPLSEPPQGPDPTSLSPHKIQDEETESAKPLPQGSHHDLPEEPSHPDSVKQPTLKEETPKSEVLRVSTPYPELPPTQDSTANTKQDTDHPVVLLPRSRLAPTRLPQPRTLAPLQSRRPTPKLLPPSREEALSTSSDQNVTPSPRPVLTQEGGTSKLPPISPPNSKPPPNLSPQETHSAQQGQEEKASEVKLPPISPPIQEQAPQHIPKASPEEEAPPVRLPHIPTPFTEPQLPESTGAPPNAKPAKERRAPKAAHSSSKKIPEVQASPHSQDSLLQKGVRKKKLSVQRKTAKGPVPLKKALSRSPQIALQLEPQSKPGLKEVADHPNPVPP</sequence>
<keyword evidence="13" id="KW-0966">Cell projection</keyword>
<dbReference type="PANTHER" id="PTHR23117:SF18">
    <property type="entry name" value="LEUCINE-RICH REPEAT AND GUANYLATE KINASE DOMAIN-CONTAINING PROTEIN"/>
    <property type="match status" value="1"/>
</dbReference>
<evidence type="ECO:0000259" key="19">
    <source>
        <dbReference type="PROSITE" id="PS50052"/>
    </source>
</evidence>
<dbReference type="GO" id="GO:0005524">
    <property type="term" value="F:ATP binding"/>
    <property type="evidence" value="ECO:0007669"/>
    <property type="project" value="UniProtKB-KW"/>
</dbReference>
<dbReference type="PANTHER" id="PTHR23117">
    <property type="entry name" value="GUANYLATE KINASE-RELATED"/>
    <property type="match status" value="1"/>
</dbReference>
<feature type="compositionally biased region" description="Pro residues" evidence="18">
    <location>
        <begin position="762"/>
        <end position="771"/>
    </location>
</feature>
<gene>
    <name evidence="20" type="primary">LRGUK</name>
</gene>
<dbReference type="GeneTree" id="ENSGT00940000157992"/>
<proteinExistence type="predicted"/>
<organism evidence="20 21">
    <name type="scientific">Sciurus vulgaris</name>
    <name type="common">Eurasian red squirrel</name>
    <dbReference type="NCBI Taxonomy" id="55149"/>
    <lineage>
        <taxon>Eukaryota</taxon>
        <taxon>Metazoa</taxon>
        <taxon>Chordata</taxon>
        <taxon>Craniata</taxon>
        <taxon>Vertebrata</taxon>
        <taxon>Euteleostomi</taxon>
        <taxon>Mammalia</taxon>
        <taxon>Eutheria</taxon>
        <taxon>Euarchontoglires</taxon>
        <taxon>Glires</taxon>
        <taxon>Rodentia</taxon>
        <taxon>Sciuromorpha</taxon>
        <taxon>Sciuridae</taxon>
        <taxon>Sciurinae</taxon>
        <taxon>Sciurini</taxon>
        <taxon>Sciurus</taxon>
    </lineage>
</organism>
<feature type="domain" description="Guanylate kinase-like" evidence="19">
    <location>
        <begin position="417"/>
        <end position="600"/>
    </location>
</feature>
<comment type="function">
    <text evidence="15">Involved in multiple aspects of sperm assembly including acrosome attachment, shaping of the sperm head and in the early aspects of axoneme development. Not essential for primary cilium biogenesis.</text>
</comment>
<feature type="compositionally biased region" description="Pro residues" evidence="18">
    <location>
        <begin position="787"/>
        <end position="798"/>
    </location>
</feature>
<keyword evidence="12" id="KW-0206">Cytoskeleton</keyword>
<feature type="compositionally biased region" description="Pro residues" evidence="18">
    <location>
        <begin position="946"/>
        <end position="958"/>
    </location>
</feature>
<dbReference type="Proteomes" id="UP000694564">
    <property type="component" value="Chromosome 8"/>
</dbReference>
<dbReference type="GO" id="GO:0030154">
    <property type="term" value="P:cell differentiation"/>
    <property type="evidence" value="ECO:0007669"/>
    <property type="project" value="UniProtKB-KW"/>
</dbReference>
<protein>
    <recommendedName>
        <fullName evidence="17">Leucine-rich repeat and guanylate kinase domain-containing protein</fullName>
    </recommendedName>
</protein>
<feature type="compositionally biased region" description="Polar residues" evidence="18">
    <location>
        <begin position="702"/>
        <end position="716"/>
    </location>
</feature>
<dbReference type="AlphaFoldDB" id="A0A8D2DPS9"/>
<dbReference type="PROSITE" id="PS50052">
    <property type="entry name" value="GUANYLATE_KINASE_2"/>
    <property type="match status" value="1"/>
</dbReference>
<keyword evidence="3" id="KW-0963">Cytoplasm</keyword>
<dbReference type="CDD" id="cd00071">
    <property type="entry name" value="GMPK"/>
    <property type="match status" value="1"/>
</dbReference>
<evidence type="ECO:0000256" key="14">
    <source>
        <dbReference type="ARBA" id="ARBA00023329"/>
    </source>
</evidence>
<dbReference type="SUPFAM" id="SSF52058">
    <property type="entry name" value="L domain-like"/>
    <property type="match status" value="1"/>
</dbReference>
<feature type="compositionally biased region" description="Polar residues" evidence="18">
    <location>
        <begin position="919"/>
        <end position="929"/>
    </location>
</feature>
<evidence type="ECO:0000256" key="6">
    <source>
        <dbReference type="ARBA" id="ARBA00022737"/>
    </source>
</evidence>
<comment type="subcellular location">
    <subcellularLocation>
        <location evidence="1">Cytoplasm</location>
        <location evidence="1">Cytoskeleton</location>
        <location evidence="1">Cilium basal body</location>
    </subcellularLocation>
    <subcellularLocation>
        <location evidence="2">Cytoplasmic vesicle</location>
        <location evidence="2">Secretory vesicle</location>
        <location evidence="2">Acrosome</location>
    </subcellularLocation>
</comment>
<evidence type="ECO:0000313" key="21">
    <source>
        <dbReference type="Proteomes" id="UP000694564"/>
    </source>
</evidence>
<dbReference type="InterPro" id="IPR008145">
    <property type="entry name" value="GK/Ca_channel_bsu"/>
</dbReference>
<evidence type="ECO:0000256" key="7">
    <source>
        <dbReference type="ARBA" id="ARBA00022741"/>
    </source>
</evidence>
<dbReference type="Pfam" id="PF00625">
    <property type="entry name" value="Guanylate_kin"/>
    <property type="match status" value="1"/>
</dbReference>
<evidence type="ECO:0000256" key="13">
    <source>
        <dbReference type="ARBA" id="ARBA00023273"/>
    </source>
</evidence>
<dbReference type="SUPFAM" id="SSF52540">
    <property type="entry name" value="P-loop containing nucleoside triphosphate hydrolases"/>
    <property type="match status" value="1"/>
</dbReference>
<evidence type="ECO:0000256" key="16">
    <source>
        <dbReference type="ARBA" id="ARBA00062266"/>
    </source>
</evidence>
<dbReference type="GO" id="GO:0004385">
    <property type="term" value="F:GMP kinase activity"/>
    <property type="evidence" value="ECO:0007669"/>
    <property type="project" value="TreeGrafter"/>
</dbReference>
<dbReference type="Ensembl" id="ENSSVLT00005030061.1">
    <property type="protein sequence ID" value="ENSSVLP00005027039.1"/>
    <property type="gene ID" value="ENSSVLG00005021134.1"/>
</dbReference>
<keyword evidence="10" id="KW-0067">ATP-binding</keyword>
<dbReference type="InterPro" id="IPR032675">
    <property type="entry name" value="LRR_dom_sf"/>
</dbReference>
<evidence type="ECO:0000256" key="1">
    <source>
        <dbReference type="ARBA" id="ARBA00004120"/>
    </source>
</evidence>
<dbReference type="GO" id="GO:0001669">
    <property type="term" value="C:acrosomal vesicle"/>
    <property type="evidence" value="ECO:0007669"/>
    <property type="project" value="UniProtKB-SubCell"/>
</dbReference>
<feature type="compositionally biased region" description="Basic residues" evidence="18">
    <location>
        <begin position="1066"/>
        <end position="1079"/>
    </location>
</feature>
<dbReference type="FunFam" id="3.80.10.10:FF:000191">
    <property type="entry name" value="Leucine rich repeats and guanylate kinase domain containing"/>
    <property type="match status" value="1"/>
</dbReference>
<keyword evidence="9" id="KW-0221">Differentiation</keyword>
<dbReference type="InterPro" id="IPR027417">
    <property type="entry name" value="P-loop_NTPase"/>
</dbReference>
<dbReference type="PROSITE" id="PS51450">
    <property type="entry name" value="LRR"/>
    <property type="match status" value="6"/>
</dbReference>
<evidence type="ECO:0000256" key="3">
    <source>
        <dbReference type="ARBA" id="ARBA00022490"/>
    </source>
</evidence>
<dbReference type="Gene3D" id="3.80.10.10">
    <property type="entry name" value="Ribonuclease Inhibitor"/>
    <property type="match status" value="2"/>
</dbReference>
<dbReference type="GO" id="GO:0005829">
    <property type="term" value="C:cytosol"/>
    <property type="evidence" value="ECO:0007669"/>
    <property type="project" value="TreeGrafter"/>
</dbReference>
<feature type="region of interest" description="Disordered" evidence="18">
    <location>
        <begin position="658"/>
        <end position="1119"/>
    </location>
</feature>
<evidence type="ECO:0000256" key="9">
    <source>
        <dbReference type="ARBA" id="ARBA00022782"/>
    </source>
</evidence>
<feature type="compositionally biased region" description="Acidic residues" evidence="18">
    <location>
        <begin position="75"/>
        <end position="99"/>
    </location>
</feature>
<evidence type="ECO:0000256" key="15">
    <source>
        <dbReference type="ARBA" id="ARBA00054148"/>
    </source>
</evidence>
<dbReference type="FunFam" id="3.80.10.10:FF:000238">
    <property type="entry name" value="Leucine rich repeats and guanylate kinase domain containing"/>
    <property type="match status" value="1"/>
</dbReference>
<dbReference type="InterPro" id="IPR001611">
    <property type="entry name" value="Leu-rich_rpt"/>
</dbReference>
<evidence type="ECO:0000256" key="11">
    <source>
        <dbReference type="ARBA" id="ARBA00022871"/>
    </source>
</evidence>